<proteinExistence type="predicted"/>
<dbReference type="Proteomes" id="UP000018209">
    <property type="component" value="Unassembled WGS sequence"/>
</dbReference>
<sequence>MAEKRETIPQRDGLHIVHASPASLWNNRVYQAPGGYV</sequence>
<comment type="caution">
    <text evidence="1">The sequence shown here is derived from an EMBL/GenBank/DDBJ whole genome shotgun (WGS) entry which is preliminary data.</text>
</comment>
<evidence type="ECO:0000313" key="2">
    <source>
        <dbReference type="Proteomes" id="UP000018209"/>
    </source>
</evidence>
<gene>
    <name evidence="1" type="ORF">NBRC3257_0771</name>
</gene>
<accession>A0ABQ0IU94</accession>
<organism evidence="1 2">
    <name type="scientific">Gluconobacter thailandicus NBRC 3257</name>
    <dbReference type="NCBI Taxonomy" id="1381097"/>
    <lineage>
        <taxon>Bacteria</taxon>
        <taxon>Pseudomonadati</taxon>
        <taxon>Pseudomonadota</taxon>
        <taxon>Alphaproteobacteria</taxon>
        <taxon>Acetobacterales</taxon>
        <taxon>Acetobacteraceae</taxon>
        <taxon>Gluconobacter</taxon>
    </lineage>
</organism>
<reference evidence="1 2" key="1">
    <citation type="submission" date="2013-08" db="EMBL/GenBank/DDBJ databases">
        <title>Gluconobacter thailandicus NBRC 3257 whole genome sequence.</title>
        <authorList>
            <person name="Matsutani M."/>
            <person name="Yakushi T."/>
            <person name="Matsushita K."/>
        </authorList>
    </citation>
    <scope>NUCLEOTIDE SEQUENCE [LARGE SCALE GENOMIC DNA]</scope>
    <source>
        <strain evidence="1 2">NBRC 3257</strain>
    </source>
</reference>
<keyword evidence="2" id="KW-1185">Reference proteome</keyword>
<evidence type="ECO:0000313" key="1">
    <source>
        <dbReference type="EMBL" id="GAD25772.1"/>
    </source>
</evidence>
<name>A0ABQ0IU94_GLUTH</name>
<dbReference type="EMBL" id="BASM01000011">
    <property type="protein sequence ID" value="GAD25772.1"/>
    <property type="molecule type" value="Genomic_DNA"/>
</dbReference>
<protein>
    <submittedName>
        <fullName evidence="1">Uncharacterized protein</fullName>
    </submittedName>
</protein>